<evidence type="ECO:0000313" key="2">
    <source>
        <dbReference type="EMBL" id="KAA0977098.1"/>
    </source>
</evidence>
<protein>
    <submittedName>
        <fullName evidence="2">Helix-turn-helix transcriptional regulator</fullName>
    </submittedName>
</protein>
<dbReference type="OrthoDB" id="3626437at2"/>
<evidence type="ECO:0000259" key="1">
    <source>
        <dbReference type="Pfam" id="PF13443"/>
    </source>
</evidence>
<dbReference type="RefSeq" id="WP_149619482.1">
    <property type="nucleotide sequence ID" value="NZ_VOBL01000008.1"/>
</dbReference>
<dbReference type="Proteomes" id="UP000323856">
    <property type="component" value="Unassembled WGS sequence"/>
</dbReference>
<feature type="domain" description="HTH cro/C1-type" evidence="1">
    <location>
        <begin position="10"/>
        <end position="76"/>
    </location>
</feature>
<organism evidence="2 3">
    <name type="scientific">Paeniglutamicibacter gangotriensis</name>
    <dbReference type="NCBI Taxonomy" id="254787"/>
    <lineage>
        <taxon>Bacteria</taxon>
        <taxon>Bacillati</taxon>
        <taxon>Actinomycetota</taxon>
        <taxon>Actinomycetes</taxon>
        <taxon>Micrococcales</taxon>
        <taxon>Micrococcaceae</taxon>
        <taxon>Paeniglutamicibacter</taxon>
    </lineage>
</organism>
<name>A0A5B0EEJ1_9MICC</name>
<proteinExistence type="predicted"/>
<dbReference type="Pfam" id="PF13443">
    <property type="entry name" value="HTH_26"/>
    <property type="match status" value="1"/>
</dbReference>
<dbReference type="InterPro" id="IPR010982">
    <property type="entry name" value="Lambda_DNA-bd_dom_sf"/>
</dbReference>
<comment type="caution">
    <text evidence="2">The sequence shown here is derived from an EMBL/GenBank/DDBJ whole genome shotgun (WGS) entry which is preliminary data.</text>
</comment>
<dbReference type="Gene3D" id="1.10.260.40">
    <property type="entry name" value="lambda repressor-like DNA-binding domains"/>
    <property type="match status" value="1"/>
</dbReference>
<dbReference type="GO" id="GO:0003677">
    <property type="term" value="F:DNA binding"/>
    <property type="evidence" value="ECO:0007669"/>
    <property type="project" value="InterPro"/>
</dbReference>
<dbReference type="InterPro" id="IPR001387">
    <property type="entry name" value="Cro/C1-type_HTH"/>
</dbReference>
<evidence type="ECO:0000313" key="3">
    <source>
        <dbReference type="Proteomes" id="UP000323856"/>
    </source>
</evidence>
<dbReference type="AlphaFoldDB" id="A0A5B0EEJ1"/>
<gene>
    <name evidence="2" type="ORF">FQ154_09340</name>
</gene>
<dbReference type="EMBL" id="VOBL01000008">
    <property type="protein sequence ID" value="KAA0977098.1"/>
    <property type="molecule type" value="Genomic_DNA"/>
</dbReference>
<sequence length="116" mass="13553">MRRQVEYQWRVREIMARNGMRNSRDLVEPLRERGITLSESQIYRLVAQEPERIAFKVLVALADIFRVEVNELVTYSATDTRAQRPKKVVGSAAEVPLREAYRPIRARINRPGNDDE</sequence>
<reference evidence="2 3" key="1">
    <citation type="submission" date="2019-07" db="EMBL/GenBank/DDBJ databases">
        <title>Analysis of the biochemical properties, biological activity and biotechnological potential of siderophores and biosurfactants produced by Antarctic psychrotolerant bacteria.</title>
        <authorList>
            <person name="Styczynski M."/>
            <person name="Krucon T."/>
            <person name="Decewicz P."/>
            <person name="Dziewit L."/>
        </authorList>
    </citation>
    <scope>NUCLEOTIDE SEQUENCE [LARGE SCALE GENOMIC DNA]</scope>
    <source>
        <strain evidence="2 3">ANT_H27</strain>
    </source>
</reference>
<accession>A0A5B0EEJ1</accession>